<reference evidence="2 3" key="1">
    <citation type="submission" date="2024-03" db="EMBL/GenBank/DDBJ databases">
        <title>Human intestinal bacterial collection.</title>
        <authorList>
            <person name="Pauvert C."/>
            <person name="Hitch T.C.A."/>
            <person name="Clavel T."/>
        </authorList>
    </citation>
    <scope>NUCLEOTIDE SEQUENCE [LARGE SCALE GENOMIC DNA]</scope>
    <source>
        <strain evidence="2 3">CLA-AP-H29</strain>
    </source>
</reference>
<dbReference type="Gene3D" id="3.40.50.10400">
    <property type="entry name" value="Hypothetical protein PA1492"/>
    <property type="match status" value="1"/>
</dbReference>
<organism evidence="2 3">
    <name type="scientific">Pseudoflavonifractor intestinihominis</name>
    <dbReference type="NCBI Taxonomy" id="3133171"/>
    <lineage>
        <taxon>Bacteria</taxon>
        <taxon>Bacillati</taxon>
        <taxon>Bacillota</taxon>
        <taxon>Clostridia</taxon>
        <taxon>Eubacteriales</taxon>
        <taxon>Oscillospiraceae</taxon>
        <taxon>Pseudoflavonifractor</taxon>
    </lineage>
</organism>
<sequence>MGLAEREFGDRAVAPHAFLPYLLDDGVPEERTLAVEFGKKLLALCTRLVVYGSRVSAGMQGEIAMAEQLGIPIYYRTETGGVRDAM</sequence>
<gene>
    <name evidence="2" type="ORF">WMO64_09160</name>
</gene>
<accession>A0ABV1EA85</accession>
<keyword evidence="3" id="KW-1185">Reference proteome</keyword>
<protein>
    <submittedName>
        <fullName evidence="2">DUF4406 domain-containing protein</fullName>
    </submittedName>
</protein>
<evidence type="ECO:0000259" key="1">
    <source>
        <dbReference type="Pfam" id="PF24963"/>
    </source>
</evidence>
<dbReference type="InterPro" id="IPR056670">
    <property type="entry name" value="DUF7768"/>
</dbReference>
<dbReference type="Proteomes" id="UP001464378">
    <property type="component" value="Unassembled WGS sequence"/>
</dbReference>
<dbReference type="EMBL" id="JBBMFK010000013">
    <property type="protein sequence ID" value="MEQ2443640.1"/>
    <property type="molecule type" value="Genomic_DNA"/>
</dbReference>
<name>A0ABV1EA85_9FIRM</name>
<evidence type="ECO:0000313" key="2">
    <source>
        <dbReference type="EMBL" id="MEQ2443640.1"/>
    </source>
</evidence>
<proteinExistence type="predicted"/>
<comment type="caution">
    <text evidence="2">The sequence shown here is derived from an EMBL/GenBank/DDBJ whole genome shotgun (WGS) entry which is preliminary data.</text>
</comment>
<evidence type="ECO:0000313" key="3">
    <source>
        <dbReference type="Proteomes" id="UP001464378"/>
    </source>
</evidence>
<dbReference type="Pfam" id="PF24963">
    <property type="entry name" value="DUF7768"/>
    <property type="match status" value="1"/>
</dbReference>
<feature type="domain" description="DUF7768" evidence="1">
    <location>
        <begin position="10"/>
        <end position="75"/>
    </location>
</feature>